<name>A0A382LPZ7_9ZZZZ</name>
<protein>
    <submittedName>
        <fullName evidence="1">Uncharacterized protein</fullName>
    </submittedName>
</protein>
<sequence>MTKGAYKTYKRAAFSGEKENLEHDQDLASQ</sequence>
<organism evidence="1">
    <name type="scientific">marine metagenome</name>
    <dbReference type="NCBI Taxonomy" id="408172"/>
    <lineage>
        <taxon>unclassified sequences</taxon>
        <taxon>metagenomes</taxon>
        <taxon>ecological metagenomes</taxon>
    </lineage>
</organism>
<dbReference type="AlphaFoldDB" id="A0A382LPZ7"/>
<dbReference type="EMBL" id="UINC01087724">
    <property type="protein sequence ID" value="SVC37327.1"/>
    <property type="molecule type" value="Genomic_DNA"/>
</dbReference>
<gene>
    <name evidence="1" type="ORF">METZ01_LOCUS290181</name>
</gene>
<proteinExistence type="predicted"/>
<reference evidence="1" key="1">
    <citation type="submission" date="2018-05" db="EMBL/GenBank/DDBJ databases">
        <authorList>
            <person name="Lanie J.A."/>
            <person name="Ng W.-L."/>
            <person name="Kazmierczak K.M."/>
            <person name="Andrzejewski T.M."/>
            <person name="Davidsen T.M."/>
            <person name="Wayne K.J."/>
            <person name="Tettelin H."/>
            <person name="Glass J.I."/>
            <person name="Rusch D."/>
            <person name="Podicherti R."/>
            <person name="Tsui H.-C.T."/>
            <person name="Winkler M.E."/>
        </authorList>
    </citation>
    <scope>NUCLEOTIDE SEQUENCE</scope>
</reference>
<accession>A0A382LPZ7</accession>
<evidence type="ECO:0000313" key="1">
    <source>
        <dbReference type="EMBL" id="SVC37327.1"/>
    </source>
</evidence>